<dbReference type="PRINTS" id="PR00946">
    <property type="entry name" value="HGSCAVENGER"/>
</dbReference>
<gene>
    <name evidence="3" type="ORF">NIES1031_22520</name>
</gene>
<dbReference type="FunFam" id="3.30.70.100:FF:000001">
    <property type="entry name" value="ATPase copper transporting beta"/>
    <property type="match status" value="1"/>
</dbReference>
<evidence type="ECO:0000256" key="1">
    <source>
        <dbReference type="ARBA" id="ARBA00022723"/>
    </source>
</evidence>
<dbReference type="InterPro" id="IPR006121">
    <property type="entry name" value="HMA_dom"/>
</dbReference>
<evidence type="ECO:0000313" key="4">
    <source>
        <dbReference type="Proteomes" id="UP000185984"/>
    </source>
</evidence>
<proteinExistence type="predicted"/>
<evidence type="ECO:0000259" key="2">
    <source>
        <dbReference type="PROSITE" id="PS50846"/>
    </source>
</evidence>
<reference evidence="3 4" key="1">
    <citation type="submission" date="2016-11" db="EMBL/GenBank/DDBJ databases">
        <title>Draft Genome Sequences of Nine Cyanobacterial Strains from Diverse Habitats.</title>
        <authorList>
            <person name="Zhu T."/>
            <person name="Hou S."/>
            <person name="Lu X."/>
            <person name="Hess W.R."/>
        </authorList>
    </citation>
    <scope>NUCLEOTIDE SEQUENCE [LARGE SCALE GENOMIC DNA]</scope>
    <source>
        <strain evidence="3 4">5.2 s.c.1</strain>
    </source>
</reference>
<dbReference type="STRING" id="247279.NIES1031_22520"/>
<organism evidence="3 4">
    <name type="scientific">Chroogloeocystis siderophila 5.2 s.c.1</name>
    <dbReference type="NCBI Taxonomy" id="247279"/>
    <lineage>
        <taxon>Bacteria</taxon>
        <taxon>Bacillati</taxon>
        <taxon>Cyanobacteriota</taxon>
        <taxon>Cyanophyceae</taxon>
        <taxon>Oscillatoriophycideae</taxon>
        <taxon>Chroococcales</taxon>
        <taxon>Chroococcaceae</taxon>
        <taxon>Chroogloeocystis</taxon>
    </lineage>
</organism>
<accession>A0A1U7HBI2</accession>
<dbReference type="Pfam" id="PF00403">
    <property type="entry name" value="HMA"/>
    <property type="match status" value="1"/>
</dbReference>
<dbReference type="InterPro" id="IPR036163">
    <property type="entry name" value="HMA_dom_sf"/>
</dbReference>
<dbReference type="Gene3D" id="3.30.70.100">
    <property type="match status" value="1"/>
</dbReference>
<dbReference type="Proteomes" id="UP000185984">
    <property type="component" value="Unassembled WGS sequence"/>
</dbReference>
<sequence>MQVVLQIENMTCEACRVTVKSSLVRLDGVEEALVTFNPPEAIIVYDPAKVTIQELMQVTTNVGYPSSVKSRL</sequence>
<keyword evidence="1" id="KW-0479">Metal-binding</keyword>
<dbReference type="InterPro" id="IPR001802">
    <property type="entry name" value="MerP/CopZ"/>
</dbReference>
<dbReference type="InterPro" id="IPR017969">
    <property type="entry name" value="Heavy-metal-associated_CS"/>
</dbReference>
<evidence type="ECO:0000313" key="3">
    <source>
        <dbReference type="EMBL" id="OKH20933.1"/>
    </source>
</evidence>
<dbReference type="SUPFAM" id="SSF55008">
    <property type="entry name" value="HMA, heavy metal-associated domain"/>
    <property type="match status" value="1"/>
</dbReference>
<protein>
    <recommendedName>
        <fullName evidence="2">HMA domain-containing protein</fullName>
    </recommendedName>
</protein>
<name>A0A1U7HBI2_9CHRO</name>
<dbReference type="EMBL" id="MRCC01000032">
    <property type="protein sequence ID" value="OKH20933.1"/>
    <property type="molecule type" value="Genomic_DNA"/>
</dbReference>
<dbReference type="CDD" id="cd00371">
    <property type="entry name" value="HMA"/>
    <property type="match status" value="1"/>
</dbReference>
<keyword evidence="4" id="KW-1185">Reference proteome</keyword>
<feature type="domain" description="HMA" evidence="2">
    <location>
        <begin position="1"/>
        <end position="67"/>
    </location>
</feature>
<dbReference type="PROSITE" id="PS01047">
    <property type="entry name" value="HMA_1"/>
    <property type="match status" value="1"/>
</dbReference>
<dbReference type="AlphaFoldDB" id="A0A1U7HBI2"/>
<dbReference type="GO" id="GO:0046872">
    <property type="term" value="F:metal ion binding"/>
    <property type="evidence" value="ECO:0007669"/>
    <property type="project" value="UniProtKB-KW"/>
</dbReference>
<comment type="caution">
    <text evidence="3">The sequence shown here is derived from an EMBL/GenBank/DDBJ whole genome shotgun (WGS) entry which is preliminary data.</text>
</comment>
<dbReference type="PROSITE" id="PS50846">
    <property type="entry name" value="HMA_2"/>
    <property type="match status" value="1"/>
</dbReference>